<keyword evidence="4" id="KW-1185">Reference proteome</keyword>
<keyword evidence="1 3" id="KW-0560">Oxidoreductase</keyword>
<accession>A0A8A4TQX2</accession>
<dbReference type="EC" id="1.2.1.27" evidence="3"/>
<dbReference type="Gene3D" id="3.40.605.10">
    <property type="entry name" value="Aldehyde Dehydrogenase, Chain A, domain 1"/>
    <property type="match status" value="1"/>
</dbReference>
<evidence type="ECO:0000259" key="2">
    <source>
        <dbReference type="Pfam" id="PF00171"/>
    </source>
</evidence>
<feature type="domain" description="Aldehyde dehydrogenase" evidence="2">
    <location>
        <begin position="21"/>
        <end position="477"/>
    </location>
</feature>
<dbReference type="FunFam" id="3.40.309.10:FF:000002">
    <property type="entry name" value="Methylmalonate-semialdehyde dehydrogenase (Acylating)"/>
    <property type="match status" value="1"/>
</dbReference>
<dbReference type="Gene3D" id="3.40.309.10">
    <property type="entry name" value="Aldehyde Dehydrogenase, Chain A, domain 2"/>
    <property type="match status" value="1"/>
</dbReference>
<dbReference type="InterPro" id="IPR015590">
    <property type="entry name" value="Aldehyde_DH_dom"/>
</dbReference>
<dbReference type="RefSeq" id="WP_237381621.1">
    <property type="nucleotide sequence ID" value="NZ_CP071793.1"/>
</dbReference>
<dbReference type="InterPro" id="IPR016161">
    <property type="entry name" value="Ald_DH/histidinol_DH"/>
</dbReference>
<evidence type="ECO:0000313" key="3">
    <source>
        <dbReference type="EMBL" id="QTD51492.1"/>
    </source>
</evidence>
<organism evidence="3 4">
    <name type="scientific">Sulfidibacter corallicola</name>
    <dbReference type="NCBI Taxonomy" id="2818388"/>
    <lineage>
        <taxon>Bacteria</taxon>
        <taxon>Pseudomonadati</taxon>
        <taxon>Acidobacteriota</taxon>
        <taxon>Holophagae</taxon>
        <taxon>Acanthopleuribacterales</taxon>
        <taxon>Acanthopleuribacteraceae</taxon>
        <taxon>Sulfidibacter</taxon>
    </lineage>
</organism>
<evidence type="ECO:0000313" key="4">
    <source>
        <dbReference type="Proteomes" id="UP000663929"/>
    </source>
</evidence>
<dbReference type="KEGG" id="scor:J3U87_03400"/>
<dbReference type="EMBL" id="CP071793">
    <property type="protein sequence ID" value="QTD51492.1"/>
    <property type="molecule type" value="Genomic_DNA"/>
</dbReference>
<dbReference type="PANTHER" id="PTHR43866">
    <property type="entry name" value="MALONATE-SEMIALDEHYDE DEHYDROGENASE"/>
    <property type="match status" value="1"/>
</dbReference>
<dbReference type="InterPro" id="IPR016163">
    <property type="entry name" value="Ald_DH_C"/>
</dbReference>
<evidence type="ECO:0000256" key="1">
    <source>
        <dbReference type="ARBA" id="ARBA00023002"/>
    </source>
</evidence>
<dbReference type="PANTHER" id="PTHR43866:SF4">
    <property type="entry name" value="MALONATE-SEMIALDEHYDE DEHYDROGENASE"/>
    <property type="match status" value="1"/>
</dbReference>
<protein>
    <submittedName>
        <fullName evidence="3">CoA-acylating methylmalonate-semialdehyde dehydrogenase</fullName>
        <ecNumber evidence="3">1.2.1.27</ecNumber>
    </submittedName>
</protein>
<gene>
    <name evidence="3" type="primary">mmsA</name>
    <name evidence="3" type="ORF">J3U87_03400</name>
</gene>
<dbReference type="GO" id="GO:0004491">
    <property type="term" value="F:methylmalonate-semialdehyde dehydrogenase (acylating, NAD) activity"/>
    <property type="evidence" value="ECO:0007669"/>
    <property type="project" value="UniProtKB-EC"/>
</dbReference>
<dbReference type="InterPro" id="IPR016162">
    <property type="entry name" value="Ald_DH_N"/>
</dbReference>
<proteinExistence type="predicted"/>
<reference evidence="3" key="1">
    <citation type="submission" date="2021-03" db="EMBL/GenBank/DDBJ databases">
        <title>Acanthopleuribacteraceae sp. M133.</title>
        <authorList>
            <person name="Wang G."/>
        </authorList>
    </citation>
    <scope>NUCLEOTIDE SEQUENCE</scope>
    <source>
        <strain evidence="3">M133</strain>
    </source>
</reference>
<name>A0A8A4TQX2_SULCO</name>
<dbReference type="NCBIfam" id="TIGR01722">
    <property type="entry name" value="MMSDH"/>
    <property type="match status" value="1"/>
</dbReference>
<dbReference type="InterPro" id="IPR010061">
    <property type="entry name" value="MeMal-semiAld_DH"/>
</dbReference>
<sequence length="491" mass="53173">MNRVRIPDHQITCSNFIAGKWVPAHGDFIDIYSPYSGSVVGRTRESNLADVSEAVASAGKAQPQWAELPIKERTRIMFRFRELLLRDQDEIAQRISLENGKTLAESRAGLMKGIEVLEFALSLQNLDEGARMEVSRGVFCEYRREPLGVVVGITPFNFPAMVPMWMIPIALTLGNAFIWKPSEKTPLTSILIAEILREAGLPDGVFTVVQGGRRTVEYLLDHEGVAAAGFVGSTAAARQVYRRGCASGKRVLALGGAKNHIILLPDADPDMSAVGISDSFTGCAGQRCMAASVLLAVGDVDPIIEKIVARASSQTLGNSMGAIITDEQVQFLNESVAEATSEGADRVLGGDFKPPGDYPEGYWFPPTILDRVQPTHMAARRELFGPILSIIRCDSLSEALAVENGNPYGNAASIFTSNGAMAEKVARAARAAMVGINIGIPVPREPFSFGGMNDSKFGHGDITGPSSLDFWSNLKKVTTKWQMQTDHNWMS</sequence>
<dbReference type="GO" id="GO:0006574">
    <property type="term" value="P:L-valine catabolic process"/>
    <property type="evidence" value="ECO:0007669"/>
    <property type="project" value="TreeGrafter"/>
</dbReference>
<dbReference type="AlphaFoldDB" id="A0A8A4TQX2"/>
<dbReference type="SUPFAM" id="SSF53720">
    <property type="entry name" value="ALDH-like"/>
    <property type="match status" value="1"/>
</dbReference>
<dbReference type="Proteomes" id="UP000663929">
    <property type="component" value="Chromosome"/>
</dbReference>
<dbReference type="Pfam" id="PF00171">
    <property type="entry name" value="Aldedh"/>
    <property type="match status" value="1"/>
</dbReference>
<dbReference type="GO" id="GO:0006210">
    <property type="term" value="P:thymine catabolic process"/>
    <property type="evidence" value="ECO:0007669"/>
    <property type="project" value="TreeGrafter"/>
</dbReference>